<sequence>MNLDDLIATEELCIRFNVEHSFIRQLFESGLIEIVTIKHQEYVHFDMVAEFEKMHRLHYELDINLEGLEAIKHLLEQVKKLQTENLQLRNRLNLYE</sequence>
<evidence type="ECO:0000313" key="1">
    <source>
        <dbReference type="EMBL" id="EHQ02526.1"/>
    </source>
</evidence>
<dbReference type="AlphaFoldDB" id="H2BSH9"/>
<accession>H2BSH9</accession>
<dbReference type="RefSeq" id="WP_006988836.1">
    <property type="nucleotide sequence ID" value="NZ_JH594606.1"/>
</dbReference>
<reference evidence="2" key="1">
    <citation type="journal article" date="2012" name="Stand. Genomic Sci.">
        <title>Genome sequence of the Antarctic rhodopsins-containing flavobacterium Gillisia limnaea type strain (R-8282(T)).</title>
        <authorList>
            <person name="Riedel T."/>
            <person name="Held B."/>
            <person name="Nolan M."/>
            <person name="Lucas S."/>
            <person name="Lapidus A."/>
            <person name="Tice H."/>
            <person name="Del Rio T.G."/>
            <person name="Cheng J.F."/>
            <person name="Han C."/>
            <person name="Tapia R."/>
            <person name="Goodwin L.A."/>
            <person name="Pitluck S."/>
            <person name="Liolios K."/>
            <person name="Mavromatis K."/>
            <person name="Pagani I."/>
            <person name="Ivanova N."/>
            <person name="Mikhailova N."/>
            <person name="Pati A."/>
            <person name="Chen A."/>
            <person name="Palaniappan K."/>
            <person name="Land M."/>
            <person name="Rohde M."/>
            <person name="Tindall B.J."/>
            <person name="Detter J.C."/>
            <person name="Goker M."/>
            <person name="Bristow J."/>
            <person name="Eisen J.A."/>
            <person name="Markowitz V."/>
            <person name="Hugenholtz P."/>
            <person name="Kyrpides N.C."/>
            <person name="Klenk H.P."/>
            <person name="Woyke T."/>
        </authorList>
    </citation>
    <scope>NUCLEOTIDE SEQUENCE [LARGE SCALE GENOMIC DNA]</scope>
    <source>
        <strain evidence="2">DSM 15749 / LMG 21470 / R-8282</strain>
    </source>
</reference>
<dbReference type="eggNOG" id="ENOG5032YCF">
    <property type="taxonomic scope" value="Bacteria"/>
</dbReference>
<evidence type="ECO:0000313" key="2">
    <source>
        <dbReference type="Proteomes" id="UP000003844"/>
    </source>
</evidence>
<dbReference type="Pfam" id="PF13591">
    <property type="entry name" value="MerR_2"/>
    <property type="match status" value="1"/>
</dbReference>
<dbReference type="STRING" id="865937.Gilli_1884"/>
<organism evidence="1 2">
    <name type="scientific">Gillisia limnaea (strain DSM 15749 / LMG 21470 / R-8282)</name>
    <dbReference type="NCBI Taxonomy" id="865937"/>
    <lineage>
        <taxon>Bacteria</taxon>
        <taxon>Pseudomonadati</taxon>
        <taxon>Bacteroidota</taxon>
        <taxon>Flavobacteriia</taxon>
        <taxon>Flavobacteriales</taxon>
        <taxon>Flavobacteriaceae</taxon>
        <taxon>Gillisia</taxon>
    </lineage>
</organism>
<dbReference type="OrthoDB" id="1494789at2"/>
<name>H2BSH9_GILLR</name>
<dbReference type="EMBL" id="JH594606">
    <property type="protein sequence ID" value="EHQ02526.1"/>
    <property type="molecule type" value="Genomic_DNA"/>
</dbReference>
<gene>
    <name evidence="1" type="ORF">Gilli_1884</name>
</gene>
<protein>
    <recommendedName>
        <fullName evidence="3">MerR family transcriptional regulator</fullName>
    </recommendedName>
</protein>
<evidence type="ECO:0008006" key="3">
    <source>
        <dbReference type="Google" id="ProtNLM"/>
    </source>
</evidence>
<dbReference type="Proteomes" id="UP000003844">
    <property type="component" value="Unassembled WGS sequence"/>
</dbReference>
<dbReference type="Gene3D" id="1.10.1660.10">
    <property type="match status" value="1"/>
</dbReference>
<dbReference type="HOGENOM" id="CLU_144710_4_0_10"/>
<keyword evidence="2" id="KW-1185">Reference proteome</keyword>
<proteinExistence type="predicted"/>